<accession>A0ABV3U9J4</accession>
<evidence type="ECO:0000313" key="1">
    <source>
        <dbReference type="EMBL" id="MEX1669793.1"/>
    </source>
</evidence>
<name>A0ABV3U9J4_9GAMM</name>
<evidence type="ECO:0008006" key="3">
    <source>
        <dbReference type="Google" id="ProtNLM"/>
    </source>
</evidence>
<dbReference type="Proteomes" id="UP001557485">
    <property type="component" value="Unassembled WGS sequence"/>
</dbReference>
<organism evidence="1 2">
    <name type="scientific">Zhongshania guokunii</name>
    <dbReference type="NCBI Taxonomy" id="641783"/>
    <lineage>
        <taxon>Bacteria</taxon>
        <taxon>Pseudomonadati</taxon>
        <taxon>Pseudomonadota</taxon>
        <taxon>Gammaproteobacteria</taxon>
        <taxon>Cellvibrionales</taxon>
        <taxon>Spongiibacteraceae</taxon>
        <taxon>Zhongshania</taxon>
    </lineage>
</organism>
<sequence length="195" mass="22237">MNDRAAYRVDRDSLPTHYPTHLHDDYFWECLGRAVATFGFLEGTLVKAIFAITATTTYREDEIAGAYQRWIPKVERSLSDQLNALIDTYAKALKDNTDTRLGHADQLLEDLRKSAKIRNVLCHGSWNQPDKSKASLPFYVDRKGEKFETAIDVQFLQRLQSHVSELICSVIDSVTLMGWQFPSTGGPGEVIWRKK</sequence>
<reference evidence="1 2" key="1">
    <citation type="journal article" date="2011" name="Int. J. Syst. Evol. Microbiol.">
        <title>Zhongshania antarctica gen. nov., sp. nov. and Zhongshania guokunii sp. nov., gammaproteobacteria respectively isolated from coastal attached (fast) ice and surface seawater of the Antarctic.</title>
        <authorList>
            <person name="Li H.J."/>
            <person name="Zhang X.Y."/>
            <person name="Chen C.X."/>
            <person name="Zhang Y.J."/>
            <person name="Gao Z.M."/>
            <person name="Yu Y."/>
            <person name="Chen X.L."/>
            <person name="Chen B."/>
            <person name="Zhang Y.Z."/>
        </authorList>
    </citation>
    <scope>NUCLEOTIDE SEQUENCE [LARGE SCALE GENOMIC DNA]</scope>
    <source>
        <strain evidence="1 2">ZS6-22T</strain>
    </source>
</reference>
<gene>
    <name evidence="1" type="ORF">AB4876_12810</name>
</gene>
<dbReference type="EMBL" id="JBFRYA010000011">
    <property type="protein sequence ID" value="MEX1669793.1"/>
    <property type="molecule type" value="Genomic_DNA"/>
</dbReference>
<keyword evidence="2" id="KW-1185">Reference proteome</keyword>
<proteinExistence type="predicted"/>
<protein>
    <recommendedName>
        <fullName evidence="3">RiboL-PSP-HEPN domain-containing protein</fullName>
    </recommendedName>
</protein>
<evidence type="ECO:0000313" key="2">
    <source>
        <dbReference type="Proteomes" id="UP001557485"/>
    </source>
</evidence>
<comment type="caution">
    <text evidence="1">The sequence shown here is derived from an EMBL/GenBank/DDBJ whole genome shotgun (WGS) entry which is preliminary data.</text>
</comment>
<dbReference type="RefSeq" id="WP_368382111.1">
    <property type="nucleotide sequence ID" value="NZ_JBFRYA010000011.1"/>
</dbReference>